<feature type="compositionally biased region" description="Basic and acidic residues" evidence="1">
    <location>
        <begin position="18"/>
        <end position="27"/>
    </location>
</feature>
<keyword evidence="3" id="KW-1185">Reference proteome</keyword>
<evidence type="ECO:0000256" key="1">
    <source>
        <dbReference type="SAM" id="MobiDB-lite"/>
    </source>
</evidence>
<dbReference type="Proteomes" id="UP001286313">
    <property type="component" value="Unassembled WGS sequence"/>
</dbReference>
<gene>
    <name evidence="2" type="ORF">Pcinc_019840</name>
</gene>
<feature type="region of interest" description="Disordered" evidence="1">
    <location>
        <begin position="1"/>
        <end position="109"/>
    </location>
</feature>
<sequence length="109" mass="11871">MGKQMGKVVYWGEEEEAEGRKEERQEEQIETGGSLRGKEIGERDDKIGVGAGRRDRIRLGDTSEGTDEHGHYCSSGDLSWPIPGLTGKGLPPELSHQTGQFDTLVGSAD</sequence>
<accession>A0AAE1FJC2</accession>
<evidence type="ECO:0000313" key="3">
    <source>
        <dbReference type="Proteomes" id="UP001286313"/>
    </source>
</evidence>
<evidence type="ECO:0000313" key="2">
    <source>
        <dbReference type="EMBL" id="KAK3875277.1"/>
    </source>
</evidence>
<name>A0AAE1FJC2_PETCI</name>
<dbReference type="AlphaFoldDB" id="A0AAE1FJC2"/>
<dbReference type="EMBL" id="JAWQEG010001991">
    <property type="protein sequence ID" value="KAK3875277.1"/>
    <property type="molecule type" value="Genomic_DNA"/>
</dbReference>
<feature type="compositionally biased region" description="Basic and acidic residues" evidence="1">
    <location>
        <begin position="36"/>
        <end position="71"/>
    </location>
</feature>
<comment type="caution">
    <text evidence="2">The sequence shown here is derived from an EMBL/GenBank/DDBJ whole genome shotgun (WGS) entry which is preliminary data.</text>
</comment>
<proteinExistence type="predicted"/>
<protein>
    <submittedName>
        <fullName evidence="2">Uncharacterized protein</fullName>
    </submittedName>
</protein>
<organism evidence="2 3">
    <name type="scientific">Petrolisthes cinctipes</name>
    <name type="common">Flat porcelain crab</name>
    <dbReference type="NCBI Taxonomy" id="88211"/>
    <lineage>
        <taxon>Eukaryota</taxon>
        <taxon>Metazoa</taxon>
        <taxon>Ecdysozoa</taxon>
        <taxon>Arthropoda</taxon>
        <taxon>Crustacea</taxon>
        <taxon>Multicrustacea</taxon>
        <taxon>Malacostraca</taxon>
        <taxon>Eumalacostraca</taxon>
        <taxon>Eucarida</taxon>
        <taxon>Decapoda</taxon>
        <taxon>Pleocyemata</taxon>
        <taxon>Anomura</taxon>
        <taxon>Galatheoidea</taxon>
        <taxon>Porcellanidae</taxon>
        <taxon>Petrolisthes</taxon>
    </lineage>
</organism>
<reference evidence="2" key="1">
    <citation type="submission" date="2023-10" db="EMBL/GenBank/DDBJ databases">
        <title>Genome assemblies of two species of porcelain crab, Petrolisthes cinctipes and Petrolisthes manimaculis (Anomura: Porcellanidae).</title>
        <authorList>
            <person name="Angst P."/>
        </authorList>
    </citation>
    <scope>NUCLEOTIDE SEQUENCE</scope>
    <source>
        <strain evidence="2">PB745_01</strain>
        <tissue evidence="2">Gill</tissue>
    </source>
</reference>